<dbReference type="InterPro" id="IPR002121">
    <property type="entry name" value="HRDC_dom"/>
</dbReference>
<dbReference type="GO" id="GO:0071051">
    <property type="term" value="P:poly(A)-dependent snoRNA 3'-end processing"/>
    <property type="evidence" value="ECO:0007669"/>
    <property type="project" value="TreeGrafter"/>
</dbReference>
<dbReference type="Proteomes" id="UP001302812">
    <property type="component" value="Unassembled WGS sequence"/>
</dbReference>
<dbReference type="SMART" id="SM00474">
    <property type="entry name" value="35EXOc"/>
    <property type="match status" value="1"/>
</dbReference>
<gene>
    <name evidence="11" type="ORF">N656DRAFT_512438</name>
</gene>
<keyword evidence="12" id="KW-1185">Reference proteome</keyword>
<evidence type="ECO:0000256" key="8">
    <source>
        <dbReference type="ARBA" id="ARBA00043957"/>
    </source>
</evidence>
<keyword evidence="6" id="KW-0269">Exonuclease</keyword>
<dbReference type="GeneID" id="89934033"/>
<dbReference type="GO" id="GO:0000467">
    <property type="term" value="P:exonucleolytic trimming to generate mature 3'-end of 5.8S rRNA from tricistronic rRNA transcript (SSU-rRNA, 5.8S rRNA, LSU-rRNA)"/>
    <property type="evidence" value="ECO:0007669"/>
    <property type="project" value="InterPro"/>
</dbReference>
<dbReference type="GO" id="GO:0005730">
    <property type="term" value="C:nucleolus"/>
    <property type="evidence" value="ECO:0007669"/>
    <property type="project" value="TreeGrafter"/>
</dbReference>
<dbReference type="PROSITE" id="PS50967">
    <property type="entry name" value="HRDC"/>
    <property type="match status" value="1"/>
</dbReference>
<evidence type="ECO:0000256" key="2">
    <source>
        <dbReference type="ARBA" id="ARBA00022552"/>
    </source>
</evidence>
<dbReference type="RefSeq" id="XP_064664984.1">
    <property type="nucleotide sequence ID" value="XM_064809909.1"/>
</dbReference>
<dbReference type="GO" id="GO:0071036">
    <property type="term" value="P:nuclear polyadenylation-dependent snoRNA catabolic process"/>
    <property type="evidence" value="ECO:0007669"/>
    <property type="project" value="TreeGrafter"/>
</dbReference>
<dbReference type="GO" id="GO:0071037">
    <property type="term" value="P:nuclear polyadenylation-dependent snRNA catabolic process"/>
    <property type="evidence" value="ECO:0007669"/>
    <property type="project" value="TreeGrafter"/>
</dbReference>
<keyword evidence="4" id="KW-0378">Hydrolase</keyword>
<dbReference type="EMBL" id="MU853374">
    <property type="protein sequence ID" value="KAK4107414.1"/>
    <property type="molecule type" value="Genomic_DNA"/>
</dbReference>
<organism evidence="11 12">
    <name type="scientific">Canariomyces notabilis</name>
    <dbReference type="NCBI Taxonomy" id="2074819"/>
    <lineage>
        <taxon>Eukaryota</taxon>
        <taxon>Fungi</taxon>
        <taxon>Dikarya</taxon>
        <taxon>Ascomycota</taxon>
        <taxon>Pezizomycotina</taxon>
        <taxon>Sordariomycetes</taxon>
        <taxon>Sordariomycetidae</taxon>
        <taxon>Sordariales</taxon>
        <taxon>Chaetomiaceae</taxon>
        <taxon>Canariomyces</taxon>
    </lineage>
</organism>
<dbReference type="InterPro" id="IPR012588">
    <property type="entry name" value="Exosome-assoc_fac_Rrp6_N"/>
</dbReference>
<dbReference type="InterPro" id="IPR012337">
    <property type="entry name" value="RNaseH-like_sf"/>
</dbReference>
<keyword evidence="7" id="KW-0539">Nucleus</keyword>
<dbReference type="SUPFAM" id="SSF47819">
    <property type="entry name" value="HRDC-like"/>
    <property type="match status" value="1"/>
</dbReference>
<evidence type="ECO:0000256" key="5">
    <source>
        <dbReference type="ARBA" id="ARBA00022835"/>
    </source>
</evidence>
<dbReference type="CDD" id="cd06147">
    <property type="entry name" value="Rrp6p_like_exo"/>
    <property type="match status" value="1"/>
</dbReference>
<dbReference type="SUPFAM" id="SSF53098">
    <property type="entry name" value="Ribonuclease H-like"/>
    <property type="match status" value="1"/>
</dbReference>
<comment type="subcellular location">
    <subcellularLocation>
        <location evidence="1">Nucleus</location>
    </subcellularLocation>
</comment>
<dbReference type="InterPro" id="IPR010997">
    <property type="entry name" value="HRDC-like_sf"/>
</dbReference>
<evidence type="ECO:0000256" key="4">
    <source>
        <dbReference type="ARBA" id="ARBA00022801"/>
    </source>
</evidence>
<keyword evidence="5" id="KW-0271">Exosome</keyword>
<protein>
    <recommendedName>
        <fullName evidence="10">HRDC domain-containing protein</fullName>
    </recommendedName>
</protein>
<dbReference type="PANTHER" id="PTHR12124">
    <property type="entry name" value="POLYMYOSITIS/SCLERODERMA AUTOANTIGEN-RELATED"/>
    <property type="match status" value="1"/>
</dbReference>
<evidence type="ECO:0000313" key="12">
    <source>
        <dbReference type="Proteomes" id="UP001302812"/>
    </source>
</evidence>
<dbReference type="Gene3D" id="3.30.420.10">
    <property type="entry name" value="Ribonuclease H-like superfamily/Ribonuclease H"/>
    <property type="match status" value="1"/>
</dbReference>
<evidence type="ECO:0000256" key="7">
    <source>
        <dbReference type="ARBA" id="ARBA00023242"/>
    </source>
</evidence>
<comment type="similarity">
    <text evidence="8">Belongs to the exosome component 10/RRP6 family.</text>
</comment>
<feature type="compositionally biased region" description="Basic and acidic residues" evidence="9">
    <location>
        <begin position="702"/>
        <end position="711"/>
    </location>
</feature>
<dbReference type="GO" id="GO:0071038">
    <property type="term" value="P:TRAMP-dependent tRNA surveillance pathway"/>
    <property type="evidence" value="ECO:0007669"/>
    <property type="project" value="TreeGrafter"/>
</dbReference>
<feature type="compositionally biased region" description="Basic and acidic residues" evidence="9">
    <location>
        <begin position="718"/>
        <end position="761"/>
    </location>
</feature>
<dbReference type="GO" id="GO:0000166">
    <property type="term" value="F:nucleotide binding"/>
    <property type="evidence" value="ECO:0007669"/>
    <property type="project" value="InterPro"/>
</dbReference>
<dbReference type="GO" id="GO:0000175">
    <property type="term" value="F:3'-5'-RNA exonuclease activity"/>
    <property type="evidence" value="ECO:0007669"/>
    <property type="project" value="InterPro"/>
</dbReference>
<feature type="compositionally biased region" description="Gly residues" evidence="9">
    <location>
        <begin position="799"/>
        <end position="809"/>
    </location>
</feature>
<dbReference type="AlphaFoldDB" id="A0AAN6T7Z0"/>
<dbReference type="GO" id="GO:0000176">
    <property type="term" value="C:nuclear exosome (RNase complex)"/>
    <property type="evidence" value="ECO:0007669"/>
    <property type="project" value="InterPro"/>
</dbReference>
<dbReference type="GO" id="GO:0071035">
    <property type="term" value="P:nuclear polyadenylation-dependent rRNA catabolic process"/>
    <property type="evidence" value="ECO:0007669"/>
    <property type="project" value="TreeGrafter"/>
</dbReference>
<keyword evidence="3" id="KW-0540">Nuclease</keyword>
<name>A0AAN6T7Z0_9PEZI</name>
<dbReference type="FunFam" id="3.30.420.10:FF:000059">
    <property type="entry name" value="Exosome complex exonuclease Rrp6"/>
    <property type="match status" value="1"/>
</dbReference>
<proteinExistence type="inferred from homology"/>
<dbReference type="GO" id="GO:0071039">
    <property type="term" value="P:nuclear polyadenylation-dependent CUT catabolic process"/>
    <property type="evidence" value="ECO:0007669"/>
    <property type="project" value="TreeGrafter"/>
</dbReference>
<dbReference type="InterPro" id="IPR049559">
    <property type="entry name" value="Rrp6p-like_exo"/>
</dbReference>
<evidence type="ECO:0000256" key="6">
    <source>
        <dbReference type="ARBA" id="ARBA00022839"/>
    </source>
</evidence>
<evidence type="ECO:0000259" key="10">
    <source>
        <dbReference type="PROSITE" id="PS50967"/>
    </source>
</evidence>
<evidence type="ECO:0000256" key="9">
    <source>
        <dbReference type="SAM" id="MobiDB-lite"/>
    </source>
</evidence>
<feature type="domain" description="HRDC" evidence="10">
    <location>
        <begin position="451"/>
        <end position="531"/>
    </location>
</feature>
<reference evidence="11" key="2">
    <citation type="submission" date="2023-05" db="EMBL/GenBank/DDBJ databases">
        <authorList>
            <consortium name="Lawrence Berkeley National Laboratory"/>
            <person name="Steindorff A."/>
            <person name="Hensen N."/>
            <person name="Bonometti L."/>
            <person name="Westerberg I."/>
            <person name="Brannstrom I.O."/>
            <person name="Guillou S."/>
            <person name="Cros-Aarteil S."/>
            <person name="Calhoun S."/>
            <person name="Haridas S."/>
            <person name="Kuo A."/>
            <person name="Mondo S."/>
            <person name="Pangilinan J."/>
            <person name="Riley R."/>
            <person name="Labutti K."/>
            <person name="Andreopoulos B."/>
            <person name="Lipzen A."/>
            <person name="Chen C."/>
            <person name="Yanf M."/>
            <person name="Daum C."/>
            <person name="Ng V."/>
            <person name="Clum A."/>
            <person name="Ohm R."/>
            <person name="Martin F."/>
            <person name="Silar P."/>
            <person name="Natvig D."/>
            <person name="Lalanne C."/>
            <person name="Gautier V."/>
            <person name="Ament-Velasquez S.L."/>
            <person name="Kruys A."/>
            <person name="Hutchinson M.I."/>
            <person name="Powell A.J."/>
            <person name="Barry K."/>
            <person name="Miller A.N."/>
            <person name="Grigoriev I.V."/>
            <person name="Debuchy R."/>
            <person name="Gladieux P."/>
            <person name="Thoren M.H."/>
            <person name="Johannesson H."/>
        </authorList>
    </citation>
    <scope>NUCLEOTIDE SEQUENCE</scope>
    <source>
        <strain evidence="11">CBS 508.74</strain>
    </source>
</reference>
<dbReference type="InterPro" id="IPR044876">
    <property type="entry name" value="HRDC_dom_sf"/>
</dbReference>
<keyword evidence="2" id="KW-0698">rRNA processing</keyword>
<feature type="compositionally biased region" description="Low complexity" evidence="9">
    <location>
        <begin position="670"/>
        <end position="680"/>
    </location>
</feature>
<dbReference type="Pfam" id="PF00570">
    <property type="entry name" value="HRDC"/>
    <property type="match status" value="1"/>
</dbReference>
<dbReference type="InterPro" id="IPR002562">
    <property type="entry name" value="3'-5'_exonuclease_dom"/>
</dbReference>
<comment type="caution">
    <text evidence="11">The sequence shown here is derived from an EMBL/GenBank/DDBJ whole genome shotgun (WGS) entry which is preliminary data.</text>
</comment>
<dbReference type="Gene3D" id="1.10.150.80">
    <property type="entry name" value="HRDC domain"/>
    <property type="match status" value="1"/>
</dbReference>
<evidence type="ECO:0000256" key="1">
    <source>
        <dbReference type="ARBA" id="ARBA00004123"/>
    </source>
</evidence>
<dbReference type="InterPro" id="IPR045092">
    <property type="entry name" value="Rrp6-like"/>
</dbReference>
<reference evidence="11" key="1">
    <citation type="journal article" date="2023" name="Mol. Phylogenet. Evol.">
        <title>Genome-scale phylogeny and comparative genomics of the fungal order Sordariales.</title>
        <authorList>
            <person name="Hensen N."/>
            <person name="Bonometti L."/>
            <person name="Westerberg I."/>
            <person name="Brannstrom I.O."/>
            <person name="Guillou S."/>
            <person name="Cros-Aarteil S."/>
            <person name="Calhoun S."/>
            <person name="Haridas S."/>
            <person name="Kuo A."/>
            <person name="Mondo S."/>
            <person name="Pangilinan J."/>
            <person name="Riley R."/>
            <person name="LaButti K."/>
            <person name="Andreopoulos B."/>
            <person name="Lipzen A."/>
            <person name="Chen C."/>
            <person name="Yan M."/>
            <person name="Daum C."/>
            <person name="Ng V."/>
            <person name="Clum A."/>
            <person name="Steindorff A."/>
            <person name="Ohm R.A."/>
            <person name="Martin F."/>
            <person name="Silar P."/>
            <person name="Natvig D.O."/>
            <person name="Lalanne C."/>
            <person name="Gautier V."/>
            <person name="Ament-Velasquez S.L."/>
            <person name="Kruys A."/>
            <person name="Hutchinson M.I."/>
            <person name="Powell A.J."/>
            <person name="Barry K."/>
            <person name="Miller A.N."/>
            <person name="Grigoriev I.V."/>
            <person name="Debuchy R."/>
            <person name="Gladieux P."/>
            <person name="Hiltunen Thoren M."/>
            <person name="Johannesson H."/>
        </authorList>
    </citation>
    <scope>NUCLEOTIDE SEQUENCE</scope>
    <source>
        <strain evidence="11">CBS 508.74</strain>
    </source>
</reference>
<dbReference type="Pfam" id="PF08066">
    <property type="entry name" value="PMC2NT"/>
    <property type="match status" value="1"/>
</dbReference>
<accession>A0AAN6T7Z0</accession>
<feature type="region of interest" description="Disordered" evidence="9">
    <location>
        <begin position="622"/>
        <end position="849"/>
    </location>
</feature>
<dbReference type="GO" id="GO:0071044">
    <property type="term" value="P:histone mRNA catabolic process"/>
    <property type="evidence" value="ECO:0007669"/>
    <property type="project" value="TreeGrafter"/>
</dbReference>
<sequence length="849" mass="95433">MDPSQDFKALREGVQAALVTVTRSVNGLASEDLHFQRTVHPPVARRLDQQTDRLLQLASGLLKSAGKLTGQQTSQLEDVDDIEIQWRPVVDVIDSLLEKADTCLDEYTGLVKRKDAPTYDSGRDAKRSKPTSDRLEWSLKRANILKPQNAFERKIDNLDPEPWKPLLTNKPHAKVPLEESLTTFADPNQNLQYKHPYEPEILSMQYPKEVFEPCEPVKYLPIESKKAVWVDTYEGVLEMLEELKKATEIAVDLEHHDYRSYQGLLSLMQISTREKDWIIDTLVPWRHKLEVLNDVFADPKIVKVLHGAFMDVIWLQRDLGLYLVGLFDTYYACDALNYPGKSLAFLLKKFADFDADKKYQLADWRIRPLPDEMFYYARSDTHYLLYIYDMLRNELAELGKYHPNGKPIDRVLAKSREVALQRYEYPLCDLEMGAGSRGWFNTLVKAPTLYNGEQFAVYKAVHKWRDDLARREDESPYFFMTQQVLSDIARIIPTDKKALWTLLDSQARGLKAHLDSLFDVIQEAKAKGANGPTMLQFFEQSSTAAAGQTPLGDSSAKVSVHVDGEPLSIQELKSEHSQLWGSMALSSAWDGSIRTDTLDEQVEIPFPYSEVTFSILGAEEEIQPSQKVAEEPDAAATSAREEEPEFTLKGGRKRKAREAELEPESEPESEPGQQQPSSGGDASERDDAEMGGTSAAASPSASDDKASDEAHKKPKQKLIREELEALRKQGKEAGRELIRLKREERAAKKAACEQKRLEKQQKKQQKQQQQQASGASVEEGEQQFDYSKAQSVLHAPRDAGGGGGGGGAANGTKGRKAAFDPYTKKSGDAPQGARKMNYEKGGRTATFKS</sequence>
<evidence type="ECO:0000313" key="11">
    <source>
        <dbReference type="EMBL" id="KAK4107414.1"/>
    </source>
</evidence>
<evidence type="ECO:0000256" key="3">
    <source>
        <dbReference type="ARBA" id="ARBA00022722"/>
    </source>
</evidence>
<dbReference type="GO" id="GO:0071040">
    <property type="term" value="P:nuclear polyadenylation-dependent antisense transcript catabolic process"/>
    <property type="evidence" value="ECO:0007669"/>
    <property type="project" value="TreeGrafter"/>
</dbReference>
<dbReference type="GO" id="GO:0003727">
    <property type="term" value="F:single-stranded RNA binding"/>
    <property type="evidence" value="ECO:0007669"/>
    <property type="project" value="TreeGrafter"/>
</dbReference>
<dbReference type="Pfam" id="PF01612">
    <property type="entry name" value="DNA_pol_A_exo1"/>
    <property type="match status" value="1"/>
</dbReference>
<dbReference type="PANTHER" id="PTHR12124:SF47">
    <property type="entry name" value="EXOSOME COMPONENT 10"/>
    <property type="match status" value="1"/>
</dbReference>
<dbReference type="InterPro" id="IPR036397">
    <property type="entry name" value="RNaseH_sf"/>
</dbReference>